<protein>
    <submittedName>
        <fullName evidence="1">Uncharacterized protein</fullName>
    </submittedName>
</protein>
<reference evidence="1" key="1">
    <citation type="submission" date="2018-02" db="EMBL/GenBank/DDBJ databases">
        <title>Rhizophora mucronata_Transcriptome.</title>
        <authorList>
            <person name="Meera S.P."/>
            <person name="Sreeshan A."/>
            <person name="Augustine A."/>
        </authorList>
    </citation>
    <scope>NUCLEOTIDE SEQUENCE</scope>
    <source>
        <tissue evidence="1">Leaf</tissue>
    </source>
</reference>
<organism evidence="1">
    <name type="scientific">Rhizophora mucronata</name>
    <name type="common">Asiatic mangrove</name>
    <dbReference type="NCBI Taxonomy" id="61149"/>
    <lineage>
        <taxon>Eukaryota</taxon>
        <taxon>Viridiplantae</taxon>
        <taxon>Streptophyta</taxon>
        <taxon>Embryophyta</taxon>
        <taxon>Tracheophyta</taxon>
        <taxon>Spermatophyta</taxon>
        <taxon>Magnoliopsida</taxon>
        <taxon>eudicotyledons</taxon>
        <taxon>Gunneridae</taxon>
        <taxon>Pentapetalae</taxon>
        <taxon>rosids</taxon>
        <taxon>fabids</taxon>
        <taxon>Malpighiales</taxon>
        <taxon>Rhizophoraceae</taxon>
        <taxon>Rhizophora</taxon>
    </lineage>
</organism>
<dbReference type="EMBL" id="GGEC01064583">
    <property type="protein sequence ID" value="MBX45067.1"/>
    <property type="molecule type" value="Transcribed_RNA"/>
</dbReference>
<name>A0A2P2NRD9_RHIMU</name>
<evidence type="ECO:0000313" key="1">
    <source>
        <dbReference type="EMBL" id="MBX45067.1"/>
    </source>
</evidence>
<accession>A0A2P2NRD9</accession>
<sequence length="30" mass="3492">MQKQPCHLFAHCKMGIPPLQNVHNSENIYL</sequence>
<dbReference type="AlphaFoldDB" id="A0A2P2NRD9"/>
<proteinExistence type="predicted"/>